<sequence length="221" mass="24341">MSQASGWTIGTVGTLDIRSERNDDAVIGHQRHHIDTLGVETGFNGFGALKVKLRVDANNTHVSLFEDDFPAPEQPNSFLEISLDDQIPMNISTTTDDYTYKIVADTSTLGRPKLYDGVGFSCTIKRESSRATTRRCSNRSKPVNCPATITQIGPNFAPKARTHVHPSIQGQLLAQAIARKRPLGADIQNYINAFQVSTISTCIFNDSSAAFITFYRFTVEI</sequence>
<evidence type="ECO:0000313" key="1">
    <source>
        <dbReference type="EMBL" id="ELT94393.1"/>
    </source>
</evidence>
<keyword evidence="3" id="KW-1185">Reference proteome</keyword>
<dbReference type="AlphaFoldDB" id="R7TKR5"/>
<protein>
    <submittedName>
        <fullName evidence="1 2">Uncharacterized protein</fullName>
    </submittedName>
</protein>
<dbReference type="EnsemblMetazoa" id="CapteT204038">
    <property type="protein sequence ID" value="CapteP204038"/>
    <property type="gene ID" value="CapteG204038"/>
</dbReference>
<dbReference type="HOGENOM" id="CLU_1251704_0_0_1"/>
<reference evidence="2" key="3">
    <citation type="submission" date="2015-06" db="UniProtKB">
        <authorList>
            <consortium name="EnsemblMetazoa"/>
        </authorList>
    </citation>
    <scope>IDENTIFICATION</scope>
</reference>
<dbReference type="EMBL" id="KB309442">
    <property type="protein sequence ID" value="ELT94393.1"/>
    <property type="molecule type" value="Genomic_DNA"/>
</dbReference>
<evidence type="ECO:0000313" key="2">
    <source>
        <dbReference type="EnsemblMetazoa" id="CapteP204038"/>
    </source>
</evidence>
<name>R7TKR5_CAPTE</name>
<dbReference type="EMBL" id="AMQN01012309">
    <property type="status" value="NOT_ANNOTATED_CDS"/>
    <property type="molecule type" value="Genomic_DNA"/>
</dbReference>
<evidence type="ECO:0000313" key="3">
    <source>
        <dbReference type="Proteomes" id="UP000014760"/>
    </source>
</evidence>
<accession>R7TKR5</accession>
<gene>
    <name evidence="1" type="ORF">CAPTEDRAFT_204038</name>
</gene>
<dbReference type="Proteomes" id="UP000014760">
    <property type="component" value="Unassembled WGS sequence"/>
</dbReference>
<organism evidence="1">
    <name type="scientific">Capitella teleta</name>
    <name type="common">Polychaete worm</name>
    <dbReference type="NCBI Taxonomy" id="283909"/>
    <lineage>
        <taxon>Eukaryota</taxon>
        <taxon>Metazoa</taxon>
        <taxon>Spiralia</taxon>
        <taxon>Lophotrochozoa</taxon>
        <taxon>Annelida</taxon>
        <taxon>Polychaeta</taxon>
        <taxon>Sedentaria</taxon>
        <taxon>Scolecida</taxon>
        <taxon>Capitellidae</taxon>
        <taxon>Capitella</taxon>
    </lineage>
</organism>
<reference evidence="3" key="1">
    <citation type="submission" date="2012-12" db="EMBL/GenBank/DDBJ databases">
        <authorList>
            <person name="Hellsten U."/>
            <person name="Grimwood J."/>
            <person name="Chapman J.A."/>
            <person name="Shapiro H."/>
            <person name="Aerts A."/>
            <person name="Otillar R.P."/>
            <person name="Terry A.Y."/>
            <person name="Boore J.L."/>
            <person name="Simakov O."/>
            <person name="Marletaz F."/>
            <person name="Cho S.-J."/>
            <person name="Edsinger-Gonzales E."/>
            <person name="Havlak P."/>
            <person name="Kuo D.-H."/>
            <person name="Larsson T."/>
            <person name="Lv J."/>
            <person name="Arendt D."/>
            <person name="Savage R."/>
            <person name="Osoegawa K."/>
            <person name="de Jong P."/>
            <person name="Lindberg D.R."/>
            <person name="Seaver E.C."/>
            <person name="Weisblat D.A."/>
            <person name="Putnam N.H."/>
            <person name="Grigoriev I.V."/>
            <person name="Rokhsar D.S."/>
        </authorList>
    </citation>
    <scope>NUCLEOTIDE SEQUENCE</scope>
    <source>
        <strain evidence="3">I ESC-2004</strain>
    </source>
</reference>
<reference evidence="1 3" key="2">
    <citation type="journal article" date="2013" name="Nature">
        <title>Insights into bilaterian evolution from three spiralian genomes.</title>
        <authorList>
            <person name="Simakov O."/>
            <person name="Marletaz F."/>
            <person name="Cho S.J."/>
            <person name="Edsinger-Gonzales E."/>
            <person name="Havlak P."/>
            <person name="Hellsten U."/>
            <person name="Kuo D.H."/>
            <person name="Larsson T."/>
            <person name="Lv J."/>
            <person name="Arendt D."/>
            <person name="Savage R."/>
            <person name="Osoegawa K."/>
            <person name="de Jong P."/>
            <person name="Grimwood J."/>
            <person name="Chapman J.A."/>
            <person name="Shapiro H."/>
            <person name="Aerts A."/>
            <person name="Otillar R.P."/>
            <person name="Terry A.Y."/>
            <person name="Boore J.L."/>
            <person name="Grigoriev I.V."/>
            <person name="Lindberg D.R."/>
            <person name="Seaver E.C."/>
            <person name="Weisblat D.A."/>
            <person name="Putnam N.H."/>
            <person name="Rokhsar D.S."/>
        </authorList>
    </citation>
    <scope>NUCLEOTIDE SEQUENCE</scope>
    <source>
        <strain evidence="1 3">I ESC-2004</strain>
    </source>
</reference>
<proteinExistence type="predicted"/>